<evidence type="ECO:0000256" key="6">
    <source>
        <dbReference type="ARBA" id="ARBA00022967"/>
    </source>
</evidence>
<evidence type="ECO:0000256" key="9">
    <source>
        <dbReference type="ARBA" id="ARBA00023027"/>
    </source>
</evidence>
<gene>
    <name evidence="13" type="ORF">HZB08_00710</name>
</gene>
<keyword evidence="5" id="KW-0677">Repeat</keyword>
<keyword evidence="8" id="KW-0411">Iron-sulfur</keyword>
<keyword evidence="7" id="KW-0408">Iron</keyword>
<evidence type="ECO:0000256" key="4">
    <source>
        <dbReference type="ARBA" id="ARBA00022723"/>
    </source>
</evidence>
<dbReference type="GO" id="GO:0051539">
    <property type="term" value="F:4 iron, 4 sulfur cluster binding"/>
    <property type="evidence" value="ECO:0007669"/>
    <property type="project" value="UniProtKB-KW"/>
</dbReference>
<keyword evidence="9" id="KW-0520">NAD</keyword>
<evidence type="ECO:0000313" key="13">
    <source>
        <dbReference type="EMBL" id="MBI5078528.1"/>
    </source>
</evidence>
<reference evidence="13" key="1">
    <citation type="submission" date="2020-07" db="EMBL/GenBank/DDBJ databases">
        <title>Huge and variable diversity of episymbiotic CPR bacteria and DPANN archaea in groundwater ecosystems.</title>
        <authorList>
            <person name="He C.Y."/>
            <person name="Keren R."/>
            <person name="Whittaker M."/>
            <person name="Farag I.F."/>
            <person name="Doudna J."/>
            <person name="Cate J.H.D."/>
            <person name="Banfield J.F."/>
        </authorList>
    </citation>
    <scope>NUCLEOTIDE SEQUENCE</scope>
    <source>
        <strain evidence="13">NC_groundwater_1860_Pr3_B-0.1um_51_7</strain>
    </source>
</reference>
<keyword evidence="10" id="KW-0830">Ubiquinone</keyword>
<keyword evidence="4" id="KW-0479">Metal-binding</keyword>
<dbReference type="PROSITE" id="PS00198">
    <property type="entry name" value="4FE4S_FER_1"/>
    <property type="match status" value="2"/>
</dbReference>
<evidence type="ECO:0000313" key="14">
    <source>
        <dbReference type="Proteomes" id="UP000808761"/>
    </source>
</evidence>
<evidence type="ECO:0000256" key="1">
    <source>
        <dbReference type="ARBA" id="ARBA00022475"/>
    </source>
</evidence>
<dbReference type="GO" id="GO:0016020">
    <property type="term" value="C:membrane"/>
    <property type="evidence" value="ECO:0007669"/>
    <property type="project" value="InterPro"/>
</dbReference>
<keyword evidence="1" id="KW-1003">Cell membrane</keyword>
<dbReference type="GO" id="GO:0046872">
    <property type="term" value="F:metal ion binding"/>
    <property type="evidence" value="ECO:0007669"/>
    <property type="project" value="UniProtKB-KW"/>
</dbReference>
<dbReference type="EMBL" id="JACRKR010000033">
    <property type="protein sequence ID" value="MBI5078528.1"/>
    <property type="molecule type" value="Genomic_DNA"/>
</dbReference>
<dbReference type="InterPro" id="IPR017896">
    <property type="entry name" value="4Fe4S_Fe-S-bd"/>
</dbReference>
<dbReference type="AlphaFoldDB" id="A0A9D6YVR8"/>
<organism evidence="13 14">
    <name type="scientific">Candidatus Saganbacteria bacterium</name>
    <dbReference type="NCBI Taxonomy" id="2575572"/>
    <lineage>
        <taxon>Bacteria</taxon>
        <taxon>Bacillati</taxon>
        <taxon>Saganbacteria</taxon>
    </lineage>
</organism>
<evidence type="ECO:0000256" key="2">
    <source>
        <dbReference type="ARBA" id="ARBA00022485"/>
    </source>
</evidence>
<evidence type="ECO:0000256" key="11">
    <source>
        <dbReference type="ARBA" id="ARBA00023136"/>
    </source>
</evidence>
<dbReference type="InterPro" id="IPR017900">
    <property type="entry name" value="4Fe4S_Fe_S_CS"/>
</dbReference>
<dbReference type="GO" id="GO:0016651">
    <property type="term" value="F:oxidoreductase activity, acting on NAD(P)H"/>
    <property type="evidence" value="ECO:0007669"/>
    <property type="project" value="InterPro"/>
</dbReference>
<evidence type="ECO:0000256" key="7">
    <source>
        <dbReference type="ARBA" id="ARBA00023004"/>
    </source>
</evidence>
<proteinExistence type="predicted"/>
<dbReference type="Gene3D" id="3.30.70.3270">
    <property type="match status" value="1"/>
</dbReference>
<dbReference type="Proteomes" id="UP000808761">
    <property type="component" value="Unassembled WGS sequence"/>
</dbReference>
<accession>A0A9D6YVR8</accession>
<evidence type="ECO:0000256" key="5">
    <source>
        <dbReference type="ARBA" id="ARBA00022737"/>
    </source>
</evidence>
<dbReference type="PANTHER" id="PTHR10849">
    <property type="entry name" value="NADH DEHYDROGENASE UBIQUINONE IRON-SULFUR PROTEIN 8, MITOCHONDRIAL"/>
    <property type="match status" value="1"/>
</dbReference>
<keyword evidence="11" id="KW-0472">Membrane</keyword>
<dbReference type="Pfam" id="PF12838">
    <property type="entry name" value="Fer4_7"/>
    <property type="match status" value="1"/>
</dbReference>
<sequence>MTKLISGIYNLMLGLATTFKYLFRPAITIQYPEEKRTPYPAFRGNLRLNREKCTSCMLCSNYCPNFCIAVKYEIGEDKKRKLQEYTVDMGICMRCGTCSEVCPFAALYWDNTYEHSVYDRSVLIERKDI</sequence>
<dbReference type="PROSITE" id="PS51379">
    <property type="entry name" value="4FE4S_FER_2"/>
    <property type="match status" value="2"/>
</dbReference>
<evidence type="ECO:0000256" key="10">
    <source>
        <dbReference type="ARBA" id="ARBA00023075"/>
    </source>
</evidence>
<keyword evidence="2" id="KW-0004">4Fe-4S</keyword>
<protein>
    <submittedName>
        <fullName evidence="13">NADH-quinone oxidoreductase subunit I</fullName>
    </submittedName>
</protein>
<dbReference type="PANTHER" id="PTHR10849:SF24">
    <property type="entry name" value="NADH-QUINONE OXIDOREDUCTASE SUBUNIT I 2"/>
    <property type="match status" value="1"/>
</dbReference>
<evidence type="ECO:0000259" key="12">
    <source>
        <dbReference type="PROSITE" id="PS51379"/>
    </source>
</evidence>
<dbReference type="SUPFAM" id="SSF54862">
    <property type="entry name" value="4Fe-4S ferredoxins"/>
    <property type="match status" value="1"/>
</dbReference>
<name>A0A9D6YVR8_UNCSA</name>
<feature type="domain" description="4Fe-4S ferredoxin-type" evidence="12">
    <location>
        <begin position="83"/>
        <end position="112"/>
    </location>
</feature>
<evidence type="ECO:0000256" key="8">
    <source>
        <dbReference type="ARBA" id="ARBA00023014"/>
    </source>
</evidence>
<keyword evidence="3" id="KW-0874">Quinone</keyword>
<dbReference type="GO" id="GO:0048038">
    <property type="term" value="F:quinone binding"/>
    <property type="evidence" value="ECO:0007669"/>
    <property type="project" value="UniProtKB-KW"/>
</dbReference>
<feature type="domain" description="4Fe-4S ferredoxin-type" evidence="12">
    <location>
        <begin position="44"/>
        <end position="73"/>
    </location>
</feature>
<comment type="caution">
    <text evidence="13">The sequence shown here is derived from an EMBL/GenBank/DDBJ whole genome shotgun (WGS) entry which is preliminary data.</text>
</comment>
<evidence type="ECO:0000256" key="3">
    <source>
        <dbReference type="ARBA" id="ARBA00022719"/>
    </source>
</evidence>
<dbReference type="InterPro" id="IPR010226">
    <property type="entry name" value="NADH_quinone_OxRdtase_chainI"/>
</dbReference>
<keyword evidence="6" id="KW-1278">Translocase</keyword>